<dbReference type="FunFam" id="3.90.226.10:FF:000026">
    <property type="entry name" value="3-hydroxyisobutyryl-CoA hydrolase, mitochondrial"/>
    <property type="match status" value="1"/>
</dbReference>
<feature type="domain" description="Enoyl-CoA hydratase/isomerase" evidence="8">
    <location>
        <begin position="20"/>
        <end position="358"/>
    </location>
</feature>
<evidence type="ECO:0000259" key="8">
    <source>
        <dbReference type="Pfam" id="PF16113"/>
    </source>
</evidence>
<evidence type="ECO:0000256" key="6">
    <source>
        <dbReference type="ARBA" id="ARBA00031181"/>
    </source>
</evidence>
<dbReference type="GO" id="GO:0003860">
    <property type="term" value="F:3-hydroxyisobutyryl-CoA hydrolase activity"/>
    <property type="evidence" value="ECO:0007669"/>
    <property type="project" value="UniProtKB-UniRule"/>
</dbReference>
<dbReference type="PANTHER" id="PTHR43176">
    <property type="entry name" value="3-HYDROXYISOBUTYRYL-COA HYDROLASE-RELATED"/>
    <property type="match status" value="1"/>
</dbReference>
<evidence type="ECO:0000256" key="7">
    <source>
        <dbReference type="RuleBase" id="RU369070"/>
    </source>
</evidence>
<evidence type="ECO:0000313" key="9">
    <source>
        <dbReference type="EMBL" id="KAK3251107.1"/>
    </source>
</evidence>
<comment type="subcellular location">
    <subcellularLocation>
        <location evidence="2">Mitochondrion</location>
    </subcellularLocation>
</comment>
<comment type="caution">
    <text evidence="9">The sequence shown here is derived from an EMBL/GenBank/DDBJ whole genome shotgun (WGS) entry which is preliminary data.</text>
</comment>
<dbReference type="Proteomes" id="UP001190700">
    <property type="component" value="Unassembled WGS sequence"/>
</dbReference>
<dbReference type="InterPro" id="IPR045004">
    <property type="entry name" value="ECH_dom"/>
</dbReference>
<comment type="similarity">
    <text evidence="7">Belongs to the enoyl-CoA hydratase/isomerase family.</text>
</comment>
<dbReference type="EMBL" id="LGRX02026270">
    <property type="protein sequence ID" value="KAK3251107.1"/>
    <property type="molecule type" value="Genomic_DNA"/>
</dbReference>
<organism evidence="9 10">
    <name type="scientific">Cymbomonas tetramitiformis</name>
    <dbReference type="NCBI Taxonomy" id="36881"/>
    <lineage>
        <taxon>Eukaryota</taxon>
        <taxon>Viridiplantae</taxon>
        <taxon>Chlorophyta</taxon>
        <taxon>Pyramimonadophyceae</taxon>
        <taxon>Pyramimonadales</taxon>
        <taxon>Pyramimonadaceae</taxon>
        <taxon>Cymbomonas</taxon>
    </lineage>
</organism>
<dbReference type="Pfam" id="PF16113">
    <property type="entry name" value="ECH_2"/>
    <property type="match status" value="1"/>
</dbReference>
<dbReference type="NCBIfam" id="NF004127">
    <property type="entry name" value="PRK05617.1"/>
    <property type="match status" value="1"/>
</dbReference>
<dbReference type="CDD" id="cd06558">
    <property type="entry name" value="crotonase-like"/>
    <property type="match status" value="1"/>
</dbReference>
<dbReference type="AlphaFoldDB" id="A0AAE0F4J6"/>
<proteinExistence type="inferred from homology"/>
<evidence type="ECO:0000256" key="5">
    <source>
        <dbReference type="ARBA" id="ARBA00023128"/>
    </source>
</evidence>
<gene>
    <name evidence="9" type="ORF">CYMTET_39542</name>
</gene>
<dbReference type="InterPro" id="IPR029045">
    <property type="entry name" value="ClpP/crotonase-like_dom_sf"/>
</dbReference>
<keyword evidence="10" id="KW-1185">Reference proteome</keyword>
<dbReference type="GO" id="GO:0005739">
    <property type="term" value="C:mitochondrion"/>
    <property type="evidence" value="ECO:0007669"/>
    <property type="project" value="UniProtKB-SubCell"/>
</dbReference>
<protein>
    <recommendedName>
        <fullName evidence="3 7">3-hydroxyisobutyryl-CoA hydrolase</fullName>
        <shortName evidence="7">HIB-CoA hydrolase</shortName>
        <shortName evidence="7">HIBYL-CoA-H</shortName>
        <ecNumber evidence="3 7">3.1.2.4</ecNumber>
    </recommendedName>
    <alternativeName>
        <fullName evidence="6 7">3-hydroxyisobutyryl-coenzyme A hydrolase</fullName>
    </alternativeName>
</protein>
<name>A0AAE0F4J6_9CHLO</name>
<dbReference type="SUPFAM" id="SSF52096">
    <property type="entry name" value="ClpP/crotonase"/>
    <property type="match status" value="1"/>
</dbReference>
<dbReference type="EC" id="3.1.2.4" evidence="3 7"/>
<evidence type="ECO:0000256" key="3">
    <source>
        <dbReference type="ARBA" id="ARBA00011915"/>
    </source>
</evidence>
<evidence type="ECO:0000256" key="4">
    <source>
        <dbReference type="ARBA" id="ARBA00022801"/>
    </source>
</evidence>
<keyword evidence="4 7" id="KW-0378">Hydrolase</keyword>
<comment type="function">
    <text evidence="7">Hydrolyzes 3-hydroxyisobutyryl-CoA (HIBYL-CoA), a saline catabolite. Has high activity toward isobutyryl-CoA. Could be an isobutyryl-CoA dehydrogenase that functions in valine catabolism.</text>
</comment>
<dbReference type="GO" id="GO:0006574">
    <property type="term" value="P:L-valine catabolic process"/>
    <property type="evidence" value="ECO:0007669"/>
    <property type="project" value="UniProtKB-UniRule"/>
</dbReference>
<dbReference type="PANTHER" id="PTHR43176:SF3">
    <property type="entry name" value="3-HYDROXYISOBUTYRYL-COA HYDROLASE, MITOCHONDRIAL"/>
    <property type="match status" value="1"/>
</dbReference>
<comment type="pathway">
    <text evidence="7">Amino-acid degradation; L-valine degradation.</text>
</comment>
<keyword evidence="5" id="KW-0496">Mitochondrion</keyword>
<sequence length="381" mass="42621">MGLTATPNEEVFWEDRQSFRAAVLNRPKALNALNGNMVDQLSELYDQWLRFPHIKGIIVKGKGGKAFCAGGDVRTVCEQGRAGEKENAIDFFRREYKLNYKISQIEKPYIALIDGICMGGGAGLSVHGNVRIASEKTVFAMPECAIGFFPDVGGSYYLPRLQGNLGIMLGLTGYNLKGRDVVLSGLANYYVASHLMAPLQFRIQEVATADAEVLHTAITEFEALEKDDPIPDDSVFQHIEEIERIFGAPTVEGIAANLAAKKQECAGLKDEEFWTELDKGLAKGAPVSLKVTLKLLREGARMPLRECLIREFRLAYHFMHGTSFYDGVTSQLITKDKNPQWEYKTLEEVTPEIVDHYFSPIPEKEELVLPEEKREKTRGKL</sequence>
<evidence type="ECO:0000256" key="2">
    <source>
        <dbReference type="ARBA" id="ARBA00004173"/>
    </source>
</evidence>
<evidence type="ECO:0000313" key="10">
    <source>
        <dbReference type="Proteomes" id="UP001190700"/>
    </source>
</evidence>
<comment type="catalytic activity">
    <reaction evidence="1 7">
        <text>3-hydroxy-2-methylpropanoyl-CoA + H2O = 3-hydroxy-2-methylpropanoate + CoA + H(+)</text>
        <dbReference type="Rhea" id="RHEA:20888"/>
        <dbReference type="ChEBI" id="CHEBI:11805"/>
        <dbReference type="ChEBI" id="CHEBI:15377"/>
        <dbReference type="ChEBI" id="CHEBI:15378"/>
        <dbReference type="ChEBI" id="CHEBI:57287"/>
        <dbReference type="ChEBI" id="CHEBI:57340"/>
        <dbReference type="EC" id="3.1.2.4"/>
    </reaction>
</comment>
<evidence type="ECO:0000256" key="1">
    <source>
        <dbReference type="ARBA" id="ARBA00001709"/>
    </source>
</evidence>
<dbReference type="InterPro" id="IPR032259">
    <property type="entry name" value="HIBYL-CoA-H"/>
</dbReference>
<accession>A0AAE0F4J6</accession>
<dbReference type="Gene3D" id="3.90.226.10">
    <property type="entry name" value="2-enoyl-CoA Hydratase, Chain A, domain 1"/>
    <property type="match status" value="1"/>
</dbReference>
<reference evidence="9 10" key="1">
    <citation type="journal article" date="2015" name="Genome Biol. Evol.">
        <title>Comparative Genomics of a Bacterivorous Green Alga Reveals Evolutionary Causalities and Consequences of Phago-Mixotrophic Mode of Nutrition.</title>
        <authorList>
            <person name="Burns J.A."/>
            <person name="Paasch A."/>
            <person name="Narechania A."/>
            <person name="Kim E."/>
        </authorList>
    </citation>
    <scope>NUCLEOTIDE SEQUENCE [LARGE SCALE GENOMIC DNA]</scope>
    <source>
        <strain evidence="9 10">PLY_AMNH</strain>
    </source>
</reference>